<keyword evidence="2" id="KW-0645">Protease</keyword>
<dbReference type="Proteomes" id="UP001367508">
    <property type="component" value="Unassembled WGS sequence"/>
</dbReference>
<feature type="domain" description="Peptidase A1" evidence="7">
    <location>
        <begin position="134"/>
        <end position="465"/>
    </location>
</feature>
<dbReference type="Pfam" id="PF14541">
    <property type="entry name" value="TAXi_C"/>
    <property type="match status" value="1"/>
</dbReference>
<dbReference type="FunFam" id="2.40.70.10:FF:000031">
    <property type="entry name" value="Aspartyl protease AED1"/>
    <property type="match status" value="1"/>
</dbReference>
<keyword evidence="9" id="KW-1185">Reference proteome</keyword>
<feature type="active site" evidence="5">
    <location>
        <position position="152"/>
    </location>
</feature>
<evidence type="ECO:0000256" key="6">
    <source>
        <dbReference type="SAM" id="SignalP"/>
    </source>
</evidence>
<proteinExistence type="inferred from homology"/>
<dbReference type="InterPro" id="IPR021109">
    <property type="entry name" value="Peptidase_aspartic_dom_sf"/>
</dbReference>
<dbReference type="GO" id="GO:0006508">
    <property type="term" value="P:proteolysis"/>
    <property type="evidence" value="ECO:0007669"/>
    <property type="project" value="UniProtKB-KW"/>
</dbReference>
<dbReference type="InterPro" id="IPR001461">
    <property type="entry name" value="Aspartic_peptidase_A1"/>
</dbReference>
<dbReference type="Gene3D" id="2.40.70.10">
    <property type="entry name" value="Acid Proteases"/>
    <property type="match status" value="2"/>
</dbReference>
<organism evidence="8 9">
    <name type="scientific">Canavalia gladiata</name>
    <name type="common">Sword bean</name>
    <name type="synonym">Dolichos gladiatus</name>
    <dbReference type="NCBI Taxonomy" id="3824"/>
    <lineage>
        <taxon>Eukaryota</taxon>
        <taxon>Viridiplantae</taxon>
        <taxon>Streptophyta</taxon>
        <taxon>Embryophyta</taxon>
        <taxon>Tracheophyta</taxon>
        <taxon>Spermatophyta</taxon>
        <taxon>Magnoliopsida</taxon>
        <taxon>eudicotyledons</taxon>
        <taxon>Gunneridae</taxon>
        <taxon>Pentapetalae</taxon>
        <taxon>rosids</taxon>
        <taxon>fabids</taxon>
        <taxon>Fabales</taxon>
        <taxon>Fabaceae</taxon>
        <taxon>Papilionoideae</taxon>
        <taxon>50 kb inversion clade</taxon>
        <taxon>NPAAA clade</taxon>
        <taxon>indigoferoid/millettioid clade</taxon>
        <taxon>Phaseoleae</taxon>
        <taxon>Canavalia</taxon>
    </lineage>
</organism>
<dbReference type="SUPFAM" id="SSF50630">
    <property type="entry name" value="Acid proteases"/>
    <property type="match status" value="1"/>
</dbReference>
<dbReference type="InterPro" id="IPR001969">
    <property type="entry name" value="Aspartic_peptidase_AS"/>
</dbReference>
<evidence type="ECO:0000256" key="3">
    <source>
        <dbReference type="ARBA" id="ARBA00022729"/>
    </source>
</evidence>
<dbReference type="PROSITE" id="PS51767">
    <property type="entry name" value="PEPTIDASE_A1"/>
    <property type="match status" value="1"/>
</dbReference>
<dbReference type="FunFam" id="2.40.70.10:FF:000010">
    <property type="entry name" value="Aspartyl protease family protein 2"/>
    <property type="match status" value="1"/>
</dbReference>
<evidence type="ECO:0000256" key="4">
    <source>
        <dbReference type="ARBA" id="ARBA00022801"/>
    </source>
</evidence>
<evidence type="ECO:0000256" key="1">
    <source>
        <dbReference type="ARBA" id="ARBA00007447"/>
    </source>
</evidence>
<protein>
    <recommendedName>
        <fullName evidence="7">Peptidase A1 domain-containing protein</fullName>
    </recommendedName>
</protein>
<evidence type="ECO:0000256" key="2">
    <source>
        <dbReference type="ARBA" id="ARBA00022670"/>
    </source>
</evidence>
<comment type="similarity">
    <text evidence="1">Belongs to the peptidase A1 family.</text>
</comment>
<dbReference type="PANTHER" id="PTHR13683:SF274">
    <property type="entry name" value="PROTEIN ASPARTIC PROTEASE IN GUARD CELL 1"/>
    <property type="match status" value="1"/>
</dbReference>
<keyword evidence="4" id="KW-0378">Hydrolase</keyword>
<dbReference type="AlphaFoldDB" id="A0AAN9R476"/>
<dbReference type="InterPro" id="IPR032799">
    <property type="entry name" value="TAXi_C"/>
</dbReference>
<feature type="active site" evidence="5">
    <location>
        <position position="349"/>
    </location>
</feature>
<feature type="chain" id="PRO_5042933266" description="Peptidase A1 domain-containing protein" evidence="6">
    <location>
        <begin position="25"/>
        <end position="469"/>
    </location>
</feature>
<evidence type="ECO:0000313" key="8">
    <source>
        <dbReference type="EMBL" id="KAK7358296.1"/>
    </source>
</evidence>
<accession>A0AAN9R476</accession>
<dbReference type="GO" id="GO:0004190">
    <property type="term" value="F:aspartic-type endopeptidase activity"/>
    <property type="evidence" value="ECO:0007669"/>
    <property type="project" value="InterPro"/>
</dbReference>
<sequence length="469" mass="51124">MTLVLNSSFIILSLFFSILCDAKASSSKFSTSVLNVTQQLHQSHQVLSLKPTATLKPSPSSSSSLQLHTRDSLFNAHHKNYRSLVITRLTRDSARVSHILSKLSHVSNPSKTELLPEGLSVPVESGISSGSGEYFTRIGVGQPSRPFYMVLDTGSDVSWLQCKPCPLCYQQSDPLFDPSTSSSHAPVSCEAQPCRQLVKPSCINNWCQYRVEYGDGSYTQGHLVTETMSLGNTSLNQVVMGCGHFNLGLFRGAAGVLGLGGGPLSFTTQIKATSFSYCLVNRDSDKSSTLEFNSTRPNDSVTTKLLRNPNLSTFYYVELVGVSVGGQSVPLPDSVFVMNELGRGGVIIDSGTSITRLQTQAYEAVRDMFVAMTRHLPRTKPFQLLDTCYDLSLMKTVRVPTMSFELKDGKLWMLPVNGYLIPVDTNGTFCFAFAPSPGQVSIIGNVQQQGTRVSFDLPNSIIGFSSLKC</sequence>
<name>A0AAN9R476_CANGL</name>
<dbReference type="Pfam" id="PF14543">
    <property type="entry name" value="TAXi_N"/>
    <property type="match status" value="1"/>
</dbReference>
<evidence type="ECO:0000256" key="5">
    <source>
        <dbReference type="PIRSR" id="PIRSR601461-1"/>
    </source>
</evidence>
<reference evidence="8 9" key="1">
    <citation type="submission" date="2024-01" db="EMBL/GenBank/DDBJ databases">
        <title>The genomes of 5 underutilized Papilionoideae crops provide insights into root nodulation and disease resistanc.</title>
        <authorList>
            <person name="Jiang F."/>
        </authorList>
    </citation>
    <scope>NUCLEOTIDE SEQUENCE [LARGE SCALE GENOMIC DNA]</scope>
    <source>
        <strain evidence="8">LVBAO_FW01</strain>
        <tissue evidence="8">Leaves</tissue>
    </source>
</reference>
<dbReference type="InterPro" id="IPR032861">
    <property type="entry name" value="TAXi_N"/>
</dbReference>
<dbReference type="PANTHER" id="PTHR13683">
    <property type="entry name" value="ASPARTYL PROTEASES"/>
    <property type="match status" value="1"/>
</dbReference>
<comment type="caution">
    <text evidence="8">The sequence shown here is derived from an EMBL/GenBank/DDBJ whole genome shotgun (WGS) entry which is preliminary data.</text>
</comment>
<dbReference type="PROSITE" id="PS00141">
    <property type="entry name" value="ASP_PROTEASE"/>
    <property type="match status" value="1"/>
</dbReference>
<evidence type="ECO:0000259" key="7">
    <source>
        <dbReference type="PROSITE" id="PS51767"/>
    </source>
</evidence>
<keyword evidence="3 6" id="KW-0732">Signal</keyword>
<dbReference type="EMBL" id="JAYMYQ010000001">
    <property type="protein sequence ID" value="KAK7358296.1"/>
    <property type="molecule type" value="Genomic_DNA"/>
</dbReference>
<gene>
    <name evidence="8" type="ORF">VNO77_00223</name>
</gene>
<evidence type="ECO:0000313" key="9">
    <source>
        <dbReference type="Proteomes" id="UP001367508"/>
    </source>
</evidence>
<feature type="signal peptide" evidence="6">
    <location>
        <begin position="1"/>
        <end position="24"/>
    </location>
</feature>
<dbReference type="InterPro" id="IPR033121">
    <property type="entry name" value="PEPTIDASE_A1"/>
</dbReference>